<dbReference type="SUPFAM" id="SSF51695">
    <property type="entry name" value="PLC-like phosphodiesterases"/>
    <property type="match status" value="1"/>
</dbReference>
<dbReference type="Pfam" id="PF03105">
    <property type="entry name" value="SPX"/>
    <property type="match status" value="2"/>
</dbReference>
<dbReference type="InterPro" id="IPR017946">
    <property type="entry name" value="PLC-like_Pdiesterase_TIM-brl"/>
</dbReference>
<dbReference type="SUPFAM" id="SSF48403">
    <property type="entry name" value="Ankyrin repeat"/>
    <property type="match status" value="1"/>
</dbReference>
<dbReference type="AlphaFoldDB" id="A0A5E8BB19"/>
<keyword evidence="2" id="KW-0378">Hydrolase</keyword>
<dbReference type="PROSITE" id="PS50297">
    <property type="entry name" value="ANK_REP_REGION"/>
    <property type="match status" value="1"/>
</dbReference>
<dbReference type="Proteomes" id="UP000398389">
    <property type="component" value="Unassembled WGS sequence"/>
</dbReference>
<dbReference type="PANTHER" id="PTHR22958">
    <property type="entry name" value="GLYCEROPHOSPHORYL DIESTER PHOSPHODIESTERASE"/>
    <property type="match status" value="1"/>
</dbReference>
<dbReference type="PROSITE" id="PS50088">
    <property type="entry name" value="ANK_REPEAT"/>
    <property type="match status" value="2"/>
</dbReference>
<dbReference type="GO" id="GO:0046475">
    <property type="term" value="P:glycerophospholipid catabolic process"/>
    <property type="evidence" value="ECO:0007669"/>
    <property type="project" value="TreeGrafter"/>
</dbReference>
<dbReference type="Pfam" id="PF25329">
    <property type="entry name" value="C2_GDE1"/>
    <property type="match status" value="1"/>
</dbReference>
<evidence type="ECO:0000313" key="8">
    <source>
        <dbReference type="EMBL" id="VVT46554.1"/>
    </source>
</evidence>
<dbReference type="EMBL" id="CABVLU010000001">
    <property type="protein sequence ID" value="VVT46554.1"/>
    <property type="molecule type" value="Genomic_DNA"/>
</dbReference>
<keyword evidence="3 4" id="KW-0040">ANK repeat</keyword>
<dbReference type="InterPro" id="IPR002110">
    <property type="entry name" value="Ankyrin_rpt"/>
</dbReference>
<dbReference type="SMART" id="SM00248">
    <property type="entry name" value="ANK"/>
    <property type="match status" value="5"/>
</dbReference>
<evidence type="ECO:0000259" key="7">
    <source>
        <dbReference type="PROSITE" id="PS51704"/>
    </source>
</evidence>
<evidence type="ECO:0000256" key="4">
    <source>
        <dbReference type="PROSITE-ProRule" id="PRU00023"/>
    </source>
</evidence>
<dbReference type="Pfam" id="PF03009">
    <property type="entry name" value="GDPD"/>
    <property type="match status" value="1"/>
</dbReference>
<feature type="region of interest" description="Disordered" evidence="5">
    <location>
        <begin position="607"/>
        <end position="635"/>
    </location>
</feature>
<evidence type="ECO:0000256" key="5">
    <source>
        <dbReference type="SAM" id="MobiDB-lite"/>
    </source>
</evidence>
<feature type="compositionally biased region" description="Polar residues" evidence="5">
    <location>
        <begin position="910"/>
        <end position="921"/>
    </location>
</feature>
<feature type="compositionally biased region" description="Polar residues" evidence="5">
    <location>
        <begin position="607"/>
        <end position="624"/>
    </location>
</feature>
<dbReference type="OrthoDB" id="197419at2759"/>
<dbReference type="InterPro" id="IPR030395">
    <property type="entry name" value="GP_PDE_dom"/>
</dbReference>
<feature type="domain" description="GP-PDE" evidence="7">
    <location>
        <begin position="816"/>
        <end position="1164"/>
    </location>
</feature>
<dbReference type="InterPro" id="IPR036770">
    <property type="entry name" value="Ankyrin_rpt-contain_sf"/>
</dbReference>
<reference evidence="8 9" key="1">
    <citation type="submission" date="2019-09" db="EMBL/GenBank/DDBJ databases">
        <authorList>
            <person name="Brejova B."/>
        </authorList>
    </citation>
    <scope>NUCLEOTIDE SEQUENCE [LARGE SCALE GENOMIC DNA]</scope>
</reference>
<keyword evidence="1" id="KW-0677">Repeat</keyword>
<feature type="region of interest" description="Disordered" evidence="5">
    <location>
        <begin position="910"/>
        <end position="940"/>
    </location>
</feature>
<dbReference type="GeneID" id="43580094"/>
<accession>A0A5E8BB19</accession>
<dbReference type="InterPro" id="IPR004331">
    <property type="entry name" value="SPX_dom"/>
</dbReference>
<dbReference type="PANTHER" id="PTHR22958:SF1">
    <property type="entry name" value="GLYCEROPHOSPHOCHOLINE PHOSPHODIESTERASE GPCPD1"/>
    <property type="match status" value="1"/>
</dbReference>
<gene>
    <name evidence="8" type="ORF">SAPINGB_P001271</name>
</gene>
<evidence type="ECO:0000256" key="3">
    <source>
        <dbReference type="ARBA" id="ARBA00023043"/>
    </source>
</evidence>
<dbReference type="PROSITE" id="PS51382">
    <property type="entry name" value="SPX"/>
    <property type="match status" value="1"/>
</dbReference>
<sequence>MKFGKNLSRNQVPEWSSHYINYKELKKLIKQIQSQQESSGTAAHDQDLAPFFFALDRNIELVDEFFNTKYAEYARRLSHLADRYGLKEQLPSQNGTIVGPSAVSQMDPEEREDLFAILLELRALLRNLQWYAEVNKRGFVKILKKIDKKVGVKTQTRYLNSKVLILPFANASSVNHKLALVNSFIDDLALIEGSFDDTASIASSSLSSYGVPELGSLKELSSESLTLLRQMLPADDSIKMKAFIDSSSRPSAQVLLSVLYKAVGFHATKCIQVLLNVVTSLSDPSDLNGRNLFHKIVISYSRPRPEPVASSNASTSTQSSNVDQQFNGSLYIAPAISPAPPIRNNTVPRAGQDGINSNSDDNNLTVLTFILDRLNPALRPCLIAKDAYKRTPVHYAAQAGLKALTKLLVDYAIKWDLVNTDSPFSGPDWQDSEGFVPLQLSIKGNHPLTSRVLLDVMLKSQVEKLPNLLHVATRLASVPLLQVLLEFGLNVDQIADSASNETCLYTAAKLNLPEIAQVLLAAGADLEIREKTYGWTPLFAAAIEGFEKVVQILVDHGADISKVDFSGWTAQEHACLRGHLYLLDLLQLKEQPSSGLFFGNNGSQLGLTTASSEEPNGSIMTKSATPERSKSPPNTLDPIKTFGHRYLQEKSMILVNLGSMDIREKRPAVQLDRVPVSKASSTQLDTALSLIISAKNCEGEPVVIDLPLGEGQHTEQYSFYSSNPENATLFFDLVPTYAGNKSKIFGRAVALLSDLTNKVAENKVSLFRTITLPILETSTLEVLGKLRFQFLVINPFHHPNMGIEKSATYWKSLITTRVIGHRGLGKNSISTQSLQLGENTLQSFIAAANLGASYVEFDVQLTKDLVPVIYHDFLVGETGIDSPMHDLTLEQFLNISEMQQNHHRNMTDMLMNSPQSRTHSPQPRRRLSSGKISTSIKGDPTYERTRSVSLYGTDDDYALMEQRMKYTRDYKTRGFKANVRGHSIQAPFTTLEEVFKTLPKTVGFNIECKYPTLDESQSEDMDNLAIELNTWVDTVLSTVYTHAKGRDIIFSSFHPEICIMLSLKQPSIPVLFLTEGGTSPMMDIRTTCLQEAIRLARRWDLLGLVSECTPLIRCPRLVSAVKDSGIVCVTYGTKNNDPANARLQMKHGVDAVIVDSVLAVRKGLTEEDTEEETAVPELSK</sequence>
<evidence type="ECO:0000313" key="9">
    <source>
        <dbReference type="Proteomes" id="UP000398389"/>
    </source>
</evidence>
<keyword evidence="9" id="KW-1185">Reference proteome</keyword>
<feature type="domain" description="SPX" evidence="6">
    <location>
        <begin position="1"/>
        <end position="160"/>
    </location>
</feature>
<proteinExistence type="predicted"/>
<feature type="repeat" description="ANK" evidence="4">
    <location>
        <begin position="533"/>
        <end position="565"/>
    </location>
</feature>
<feature type="repeat" description="ANK" evidence="4">
    <location>
        <begin position="499"/>
        <end position="531"/>
    </location>
</feature>
<dbReference type="InterPro" id="IPR051578">
    <property type="entry name" value="GDPD"/>
</dbReference>
<evidence type="ECO:0000256" key="2">
    <source>
        <dbReference type="ARBA" id="ARBA00022801"/>
    </source>
</evidence>
<dbReference type="GO" id="GO:0047389">
    <property type="term" value="F:glycerophosphocholine phosphodiesterase activity"/>
    <property type="evidence" value="ECO:0007669"/>
    <property type="project" value="TreeGrafter"/>
</dbReference>
<dbReference type="RefSeq" id="XP_031851885.1">
    <property type="nucleotide sequence ID" value="XM_031995994.1"/>
</dbReference>
<evidence type="ECO:0000256" key="1">
    <source>
        <dbReference type="ARBA" id="ARBA00022737"/>
    </source>
</evidence>
<protein>
    <submittedName>
        <fullName evidence="8">Uncharacterized protein</fullName>
    </submittedName>
</protein>
<dbReference type="InterPro" id="IPR057506">
    <property type="entry name" value="C2_GPCPD1"/>
</dbReference>
<dbReference type="Gene3D" id="1.25.40.20">
    <property type="entry name" value="Ankyrin repeat-containing domain"/>
    <property type="match status" value="2"/>
</dbReference>
<dbReference type="Pfam" id="PF12796">
    <property type="entry name" value="Ank_2"/>
    <property type="match status" value="1"/>
</dbReference>
<evidence type="ECO:0000259" key="6">
    <source>
        <dbReference type="PROSITE" id="PS51382"/>
    </source>
</evidence>
<organism evidence="8 9">
    <name type="scientific">Magnusiomyces paraingens</name>
    <dbReference type="NCBI Taxonomy" id="2606893"/>
    <lineage>
        <taxon>Eukaryota</taxon>
        <taxon>Fungi</taxon>
        <taxon>Dikarya</taxon>
        <taxon>Ascomycota</taxon>
        <taxon>Saccharomycotina</taxon>
        <taxon>Dipodascomycetes</taxon>
        <taxon>Dipodascales</taxon>
        <taxon>Dipodascaceae</taxon>
        <taxon>Magnusiomyces</taxon>
    </lineage>
</organism>
<name>A0A5E8BB19_9ASCO</name>
<dbReference type="PROSITE" id="PS51704">
    <property type="entry name" value="GP_PDE"/>
    <property type="match status" value="1"/>
</dbReference>
<dbReference type="Gene3D" id="3.20.20.190">
    <property type="entry name" value="Phosphatidylinositol (PI) phosphodiesterase"/>
    <property type="match status" value="1"/>
</dbReference>
<dbReference type="CDD" id="cd14484">
    <property type="entry name" value="SPX_GDE1_like"/>
    <property type="match status" value="1"/>
</dbReference>